<dbReference type="Proteomes" id="UP001150569">
    <property type="component" value="Unassembled WGS sequence"/>
</dbReference>
<protein>
    <submittedName>
        <fullName evidence="1">Uncharacterized protein</fullName>
    </submittedName>
</protein>
<keyword evidence="2" id="KW-1185">Reference proteome</keyword>
<dbReference type="EMBL" id="JANBPT010000564">
    <property type="protein sequence ID" value="KAJ1916894.1"/>
    <property type="molecule type" value="Genomic_DNA"/>
</dbReference>
<name>A0A9W8DP51_9FUNG</name>
<reference evidence="1" key="1">
    <citation type="submission" date="2022-07" db="EMBL/GenBank/DDBJ databases">
        <title>Phylogenomic reconstructions and comparative analyses of Kickxellomycotina fungi.</title>
        <authorList>
            <person name="Reynolds N.K."/>
            <person name="Stajich J.E."/>
            <person name="Barry K."/>
            <person name="Grigoriev I.V."/>
            <person name="Crous P."/>
            <person name="Smith M.E."/>
        </authorList>
    </citation>
    <scope>NUCLEOTIDE SEQUENCE</scope>
    <source>
        <strain evidence="1">RSA 861</strain>
    </source>
</reference>
<accession>A0A9W8DP51</accession>
<evidence type="ECO:0000313" key="1">
    <source>
        <dbReference type="EMBL" id="KAJ1916894.1"/>
    </source>
</evidence>
<sequence length="134" mass="14589">MDQVKRPSEAPRTYYIANSATESIALPSVAEEEGDDDEDDDILNSISMTEDEANFSLADVQPNWAQIWAAEMFVPGLSPVILTEEEATFVLADVQPDMEKLAAVDRPLPIRLLATPRRPHLAPPGGACDLIRGG</sequence>
<gene>
    <name evidence="1" type="ORF">IWQ60_007961</name>
</gene>
<evidence type="ECO:0000313" key="2">
    <source>
        <dbReference type="Proteomes" id="UP001150569"/>
    </source>
</evidence>
<proteinExistence type="predicted"/>
<dbReference type="AlphaFoldDB" id="A0A9W8DP51"/>
<organism evidence="1 2">
    <name type="scientific">Tieghemiomyces parasiticus</name>
    <dbReference type="NCBI Taxonomy" id="78921"/>
    <lineage>
        <taxon>Eukaryota</taxon>
        <taxon>Fungi</taxon>
        <taxon>Fungi incertae sedis</taxon>
        <taxon>Zoopagomycota</taxon>
        <taxon>Kickxellomycotina</taxon>
        <taxon>Dimargaritomycetes</taxon>
        <taxon>Dimargaritales</taxon>
        <taxon>Dimargaritaceae</taxon>
        <taxon>Tieghemiomyces</taxon>
    </lineage>
</organism>
<comment type="caution">
    <text evidence="1">The sequence shown here is derived from an EMBL/GenBank/DDBJ whole genome shotgun (WGS) entry which is preliminary data.</text>
</comment>